<dbReference type="RefSeq" id="XP_046053552.1">
    <property type="nucleotide sequence ID" value="XM_046189626.1"/>
</dbReference>
<comment type="caution">
    <text evidence="2">The sequence shown here is derived from an EMBL/GenBank/DDBJ whole genome shotgun (WGS) entry which is preliminary data.</text>
</comment>
<feature type="region of interest" description="Disordered" evidence="1">
    <location>
        <begin position="1"/>
        <end position="23"/>
    </location>
</feature>
<name>A0A9P9HXM4_FUSRE</name>
<feature type="region of interest" description="Disordered" evidence="1">
    <location>
        <begin position="132"/>
        <end position="151"/>
    </location>
</feature>
<evidence type="ECO:0000313" key="3">
    <source>
        <dbReference type="Proteomes" id="UP000720189"/>
    </source>
</evidence>
<feature type="compositionally biased region" description="Polar residues" evidence="1">
    <location>
        <begin position="137"/>
        <end position="151"/>
    </location>
</feature>
<reference evidence="2" key="1">
    <citation type="journal article" date="2021" name="Nat. Commun.">
        <title>Genetic determinants of endophytism in the Arabidopsis root mycobiome.</title>
        <authorList>
            <person name="Mesny F."/>
            <person name="Miyauchi S."/>
            <person name="Thiergart T."/>
            <person name="Pickel B."/>
            <person name="Atanasova L."/>
            <person name="Karlsson M."/>
            <person name="Huettel B."/>
            <person name="Barry K.W."/>
            <person name="Haridas S."/>
            <person name="Chen C."/>
            <person name="Bauer D."/>
            <person name="Andreopoulos W."/>
            <person name="Pangilinan J."/>
            <person name="LaButti K."/>
            <person name="Riley R."/>
            <person name="Lipzen A."/>
            <person name="Clum A."/>
            <person name="Drula E."/>
            <person name="Henrissat B."/>
            <person name="Kohler A."/>
            <person name="Grigoriev I.V."/>
            <person name="Martin F.M."/>
            <person name="Hacquard S."/>
        </authorList>
    </citation>
    <scope>NUCLEOTIDE SEQUENCE</scope>
    <source>
        <strain evidence="2">MPI-CAGE-AT-0023</strain>
    </source>
</reference>
<dbReference type="Proteomes" id="UP000720189">
    <property type="component" value="Unassembled WGS sequence"/>
</dbReference>
<evidence type="ECO:0000256" key="1">
    <source>
        <dbReference type="SAM" id="MobiDB-lite"/>
    </source>
</evidence>
<protein>
    <submittedName>
        <fullName evidence="2">Uncharacterized protein</fullName>
    </submittedName>
</protein>
<evidence type="ECO:0000313" key="2">
    <source>
        <dbReference type="EMBL" id="KAH7264817.1"/>
    </source>
</evidence>
<accession>A0A9P9HXM4</accession>
<gene>
    <name evidence="2" type="ORF">BKA55DRAFT_534780</name>
</gene>
<dbReference type="AlphaFoldDB" id="A0A9P9HXM4"/>
<dbReference type="EMBL" id="JAGMUX010000003">
    <property type="protein sequence ID" value="KAH7264817.1"/>
    <property type="molecule type" value="Genomic_DNA"/>
</dbReference>
<keyword evidence="3" id="KW-1185">Reference proteome</keyword>
<organism evidence="2 3">
    <name type="scientific">Fusarium redolens</name>
    <dbReference type="NCBI Taxonomy" id="48865"/>
    <lineage>
        <taxon>Eukaryota</taxon>
        <taxon>Fungi</taxon>
        <taxon>Dikarya</taxon>
        <taxon>Ascomycota</taxon>
        <taxon>Pezizomycotina</taxon>
        <taxon>Sordariomycetes</taxon>
        <taxon>Hypocreomycetidae</taxon>
        <taxon>Hypocreales</taxon>
        <taxon>Nectriaceae</taxon>
        <taxon>Fusarium</taxon>
        <taxon>Fusarium redolens species complex</taxon>
    </lineage>
</organism>
<dbReference type="GeneID" id="70219580"/>
<sequence>MQIATKKISSAIESGRREGHVRVGGTSSSFEYQTFQSTNLLQQLQCLHAHENNRLQMINCERQVLAGSQDSSCLDGAPDLSAIQRHAGQFRNRITVFSQHLVLSDEEVVPDLGPGGWLQILEDERKIGKVRGKSGRQLPNSMTLSSRAGLA</sequence>
<proteinExistence type="predicted"/>